<dbReference type="CDD" id="cd02870">
    <property type="entry name" value="PseudoU_synth_RsuA_like"/>
    <property type="match status" value="1"/>
</dbReference>
<name>A0ABQ6PM14_9BACT</name>
<dbReference type="InterPro" id="IPR018496">
    <property type="entry name" value="PsdUridine_synth_RsuA/RluB_CS"/>
</dbReference>
<comment type="caution">
    <text evidence="6">The sequence shown here is derived from an EMBL/GenBank/DDBJ whole genome shotgun (WGS) entry which is preliminary data.</text>
</comment>
<dbReference type="InterPro" id="IPR006145">
    <property type="entry name" value="PsdUridine_synth_RsuA/RluA"/>
</dbReference>
<dbReference type="PANTHER" id="PTHR47683">
    <property type="entry name" value="PSEUDOURIDINE SYNTHASE FAMILY PROTEIN-RELATED"/>
    <property type="match status" value="1"/>
</dbReference>
<dbReference type="InterPro" id="IPR000748">
    <property type="entry name" value="PsdUridine_synth_RsuA/RluB/E/F"/>
</dbReference>
<keyword evidence="2 4" id="KW-0413">Isomerase</keyword>
<proteinExistence type="inferred from homology"/>
<evidence type="ECO:0000256" key="2">
    <source>
        <dbReference type="ARBA" id="ARBA00023235"/>
    </source>
</evidence>
<evidence type="ECO:0000256" key="1">
    <source>
        <dbReference type="ARBA" id="ARBA00008348"/>
    </source>
</evidence>
<reference evidence="6 7" key="1">
    <citation type="submission" date="2023-08" db="EMBL/GenBank/DDBJ databases">
        <title>Draft genome sequence of Algoriphagus confluentis.</title>
        <authorList>
            <person name="Takatani N."/>
            <person name="Hosokawa M."/>
            <person name="Sawabe T."/>
        </authorList>
    </citation>
    <scope>NUCLEOTIDE SEQUENCE [LARGE SCALE GENOMIC DNA]</scope>
    <source>
        <strain evidence="6 7">NBRC 111222</strain>
    </source>
</reference>
<evidence type="ECO:0000256" key="4">
    <source>
        <dbReference type="RuleBase" id="RU003887"/>
    </source>
</evidence>
<comment type="similarity">
    <text evidence="1 4">Belongs to the pseudouridine synthase RsuA family.</text>
</comment>
<dbReference type="SUPFAM" id="SSF55120">
    <property type="entry name" value="Pseudouridine synthase"/>
    <property type="match status" value="1"/>
</dbReference>
<dbReference type="PROSITE" id="PS50889">
    <property type="entry name" value="S4"/>
    <property type="match status" value="1"/>
</dbReference>
<dbReference type="Gene3D" id="3.30.70.1560">
    <property type="entry name" value="Alpha-L RNA-binding motif"/>
    <property type="match status" value="1"/>
</dbReference>
<organism evidence="6 7">
    <name type="scientific">Algoriphagus confluentis</name>
    <dbReference type="NCBI Taxonomy" id="1697556"/>
    <lineage>
        <taxon>Bacteria</taxon>
        <taxon>Pseudomonadati</taxon>
        <taxon>Bacteroidota</taxon>
        <taxon>Cytophagia</taxon>
        <taxon>Cytophagales</taxon>
        <taxon>Cyclobacteriaceae</taxon>
        <taxon>Algoriphagus</taxon>
    </lineage>
</organism>
<dbReference type="InterPro" id="IPR020094">
    <property type="entry name" value="TruA/RsuA/RluB/E/F_N"/>
</dbReference>
<accession>A0ABQ6PM14</accession>
<dbReference type="InterPro" id="IPR042092">
    <property type="entry name" value="PsdUridine_s_RsuA/RluB/E/F_cat"/>
</dbReference>
<dbReference type="InterPro" id="IPR020103">
    <property type="entry name" value="PsdUridine_synth_cat_dom_sf"/>
</dbReference>
<dbReference type="Gene3D" id="3.30.70.580">
    <property type="entry name" value="Pseudouridine synthase I, catalytic domain, N-terminal subdomain"/>
    <property type="match status" value="1"/>
</dbReference>
<dbReference type="EC" id="5.4.99.-" evidence="4"/>
<dbReference type="EMBL" id="BTPD01000002">
    <property type="protein sequence ID" value="GMQ27892.1"/>
    <property type="molecule type" value="Genomic_DNA"/>
</dbReference>
<protein>
    <recommendedName>
        <fullName evidence="4">Pseudouridine synthase</fullName>
        <ecNumber evidence="4">5.4.99.-</ecNumber>
    </recommendedName>
</protein>
<dbReference type="PANTHER" id="PTHR47683:SF2">
    <property type="entry name" value="RNA-BINDING S4 DOMAIN-CONTAINING PROTEIN"/>
    <property type="match status" value="1"/>
</dbReference>
<dbReference type="Proteomes" id="UP001338309">
    <property type="component" value="Unassembled WGS sequence"/>
</dbReference>
<evidence type="ECO:0000259" key="5">
    <source>
        <dbReference type="Pfam" id="PF00849"/>
    </source>
</evidence>
<dbReference type="PROSITE" id="PS01149">
    <property type="entry name" value="PSI_RSU"/>
    <property type="match status" value="1"/>
</dbReference>
<keyword evidence="7" id="KW-1185">Reference proteome</keyword>
<evidence type="ECO:0000313" key="6">
    <source>
        <dbReference type="EMBL" id="GMQ27892.1"/>
    </source>
</evidence>
<dbReference type="InterPro" id="IPR050343">
    <property type="entry name" value="RsuA_PseudoU_synthase"/>
</dbReference>
<gene>
    <name evidence="6" type="ORF">Aconfl_05350</name>
</gene>
<evidence type="ECO:0000313" key="7">
    <source>
        <dbReference type="Proteomes" id="UP001338309"/>
    </source>
</evidence>
<dbReference type="Pfam" id="PF00849">
    <property type="entry name" value="PseudoU_synth_2"/>
    <property type="match status" value="1"/>
</dbReference>
<keyword evidence="3" id="KW-0694">RNA-binding</keyword>
<sequence length="222" mass="25514">MVRKQILSEVQSVQVLPPTGEVVTELGQKVKKTDRVIFQGKRINPEKPVYVLLNKPKDFITTTNDPMERKTVMNLVANACEERIFPVGRLDRNTTGLLLFTNDGELAAKLSHPSNQIKKIYQVTLDKPLTHKDEEQILEGLTLEDGEVKVDDMQVLSKDRTILGLEIHIGRNRIVRRLFAHLGYEVTALDRVMFAGLDKKDLKRGNYRFLTEKEVIRLKYYL</sequence>
<dbReference type="NCBIfam" id="TIGR00093">
    <property type="entry name" value="pseudouridine synthase"/>
    <property type="match status" value="1"/>
</dbReference>
<feature type="domain" description="Pseudouridine synthase RsuA/RluA-like" evidence="5">
    <location>
        <begin position="50"/>
        <end position="181"/>
    </location>
</feature>
<evidence type="ECO:0000256" key="3">
    <source>
        <dbReference type="PROSITE-ProRule" id="PRU00182"/>
    </source>
</evidence>